<dbReference type="Gene3D" id="3.30.200.20">
    <property type="entry name" value="Phosphorylase Kinase, domain 1"/>
    <property type="match status" value="1"/>
</dbReference>
<evidence type="ECO:0000256" key="13">
    <source>
        <dbReference type="ARBA" id="ARBA00023136"/>
    </source>
</evidence>
<feature type="binding site" evidence="14">
    <location>
        <position position="373"/>
    </location>
    <ligand>
        <name>ATP</name>
        <dbReference type="ChEBI" id="CHEBI:30616"/>
    </ligand>
</feature>
<dbReference type="InterPro" id="IPR011009">
    <property type="entry name" value="Kinase-like_dom_sf"/>
</dbReference>
<comment type="similarity">
    <text evidence="2">In the N-terminal section; belongs to the leguminous lectin family.</text>
</comment>
<dbReference type="GO" id="GO:0005524">
    <property type="term" value="F:ATP binding"/>
    <property type="evidence" value="ECO:0007669"/>
    <property type="project" value="UniProtKB-UniRule"/>
</dbReference>
<gene>
    <name evidence="18" type="ORF">AMTR_s00022p00037460</name>
</gene>
<dbReference type="OrthoDB" id="1913956at2759"/>
<dbReference type="GO" id="GO:0005886">
    <property type="term" value="C:plasma membrane"/>
    <property type="evidence" value="ECO:0000318"/>
    <property type="project" value="GO_Central"/>
</dbReference>
<dbReference type="Gene3D" id="1.10.510.10">
    <property type="entry name" value="Transferase(Phosphotransferase) domain 1"/>
    <property type="match status" value="1"/>
</dbReference>
<sequence length="669" mass="75087">MASAEKLILFSLFLVTHVYLSHAYPLITMSYPNFNEANRGDFQFENNATINNGALQVTPDTVNSDYSLTHKSARVVLKSRFRLWDQSSTGEKTMASFNSTFVFNTYRQPNVTVGEGLAFAILPDFTVPENSSGQWLGLTNSSIDGNASNHFFAIEFDTVKDSFDPDDNHVGLDLNSVISNKTFSLSKMALNLTPPDGINYRAWVEYNASSMLLNVFIEREKETQKPDNPILSEIVDLSNYVEKVSHFGFSASTGDGAQLNCVVKWDLSVEKLPEDDQYPWLRLVLAIGVPIFAVISVVGITVGVFVYRRRNKEYRNLHENLRSLPGTPREFRFSDLKRATDNFSEKMKLGQGGFGTVYKGTLKKENMVVAVKKFSREAIQGRDDFLAELSVINRLRHRNLVRLLGWCYKQGELLLVYAYMPNGSLDKHLFDGESCLEWERRYSILAGVASALHYLHNEYDQKVVHRDLKASNIMLDSDYNARLGDFGLARVLDQEKTSYAELNGVPGTLGYIAPECFHTGKATRESDVFGFGAVVLEVVCGRRPNSANKGFLVDLVWALYREGRILEAIDPQLEGQYNEDDAQRLLLLGLACSHPSPIERPKTENIVQIMARTVAPPYVPPFRPPFVWHMGSSNDCSSVDTTKTQGTYSGWSPVYLSQDSYGSQNDSVV</sequence>
<evidence type="ECO:0000256" key="14">
    <source>
        <dbReference type="PROSITE-ProRule" id="PRU10141"/>
    </source>
</evidence>
<keyword evidence="11 14" id="KW-0067">ATP-binding</keyword>
<dbReference type="GO" id="GO:0006952">
    <property type="term" value="P:defense response"/>
    <property type="evidence" value="ECO:0007669"/>
    <property type="project" value="UniProtKB-ARBA"/>
</dbReference>
<evidence type="ECO:0000313" key="18">
    <source>
        <dbReference type="EMBL" id="ERN11421.1"/>
    </source>
</evidence>
<evidence type="ECO:0000256" key="2">
    <source>
        <dbReference type="ARBA" id="ARBA00008536"/>
    </source>
</evidence>
<dbReference type="GO" id="GO:0004674">
    <property type="term" value="F:protein serine/threonine kinase activity"/>
    <property type="evidence" value="ECO:0007669"/>
    <property type="project" value="UniProtKB-KW"/>
</dbReference>
<evidence type="ECO:0000313" key="19">
    <source>
        <dbReference type="Proteomes" id="UP000017836"/>
    </source>
</evidence>
<name>W1PUN8_AMBTC</name>
<keyword evidence="9 14" id="KW-0547">Nucleotide-binding</keyword>
<keyword evidence="19" id="KW-1185">Reference proteome</keyword>
<evidence type="ECO:0000256" key="7">
    <source>
        <dbReference type="ARBA" id="ARBA00022729"/>
    </source>
</evidence>
<evidence type="ECO:0000256" key="8">
    <source>
        <dbReference type="ARBA" id="ARBA00022734"/>
    </source>
</evidence>
<dbReference type="FunFam" id="3.30.200.20:FF:000320">
    <property type="entry name" value="probable L-type lectin-domain containing receptor kinase S.5"/>
    <property type="match status" value="1"/>
</dbReference>
<keyword evidence="13 15" id="KW-0472">Membrane</keyword>
<protein>
    <recommendedName>
        <fullName evidence="17">Protein kinase domain-containing protein</fullName>
    </recommendedName>
</protein>
<feature type="chain" id="PRO_5004808502" description="Protein kinase domain-containing protein" evidence="16">
    <location>
        <begin position="24"/>
        <end position="669"/>
    </location>
</feature>
<dbReference type="eggNOG" id="ENOG502QT06">
    <property type="taxonomic scope" value="Eukaryota"/>
</dbReference>
<evidence type="ECO:0000256" key="15">
    <source>
        <dbReference type="SAM" id="Phobius"/>
    </source>
</evidence>
<dbReference type="KEGG" id="atr:18439615"/>
<dbReference type="InterPro" id="IPR013320">
    <property type="entry name" value="ConA-like_dom_sf"/>
</dbReference>
<evidence type="ECO:0000256" key="16">
    <source>
        <dbReference type="SAM" id="SignalP"/>
    </source>
</evidence>
<reference evidence="19" key="1">
    <citation type="journal article" date="2013" name="Science">
        <title>The Amborella genome and the evolution of flowering plants.</title>
        <authorList>
            <consortium name="Amborella Genome Project"/>
        </authorList>
    </citation>
    <scope>NUCLEOTIDE SEQUENCE [LARGE SCALE GENOMIC DNA]</scope>
</reference>
<evidence type="ECO:0000256" key="9">
    <source>
        <dbReference type="ARBA" id="ARBA00022741"/>
    </source>
</evidence>
<dbReference type="PROSITE" id="PS50011">
    <property type="entry name" value="PROTEIN_KINASE_DOM"/>
    <property type="match status" value="1"/>
</dbReference>
<evidence type="ECO:0000256" key="6">
    <source>
        <dbReference type="ARBA" id="ARBA00022692"/>
    </source>
</evidence>
<dbReference type="InterPro" id="IPR008271">
    <property type="entry name" value="Ser/Thr_kinase_AS"/>
</dbReference>
<dbReference type="InterPro" id="IPR000719">
    <property type="entry name" value="Prot_kinase_dom"/>
</dbReference>
<keyword evidence="8" id="KW-0430">Lectin</keyword>
<dbReference type="InterPro" id="IPR017441">
    <property type="entry name" value="Protein_kinase_ATP_BS"/>
</dbReference>
<organism evidence="18 19">
    <name type="scientific">Amborella trichopoda</name>
    <dbReference type="NCBI Taxonomy" id="13333"/>
    <lineage>
        <taxon>Eukaryota</taxon>
        <taxon>Viridiplantae</taxon>
        <taxon>Streptophyta</taxon>
        <taxon>Embryophyta</taxon>
        <taxon>Tracheophyta</taxon>
        <taxon>Spermatophyta</taxon>
        <taxon>Magnoliopsida</taxon>
        <taxon>Amborellales</taxon>
        <taxon>Amborellaceae</taxon>
        <taxon>Amborella</taxon>
    </lineage>
</organism>
<dbReference type="CDD" id="cd14066">
    <property type="entry name" value="STKc_IRAK"/>
    <property type="match status" value="1"/>
</dbReference>
<dbReference type="GO" id="GO:0051707">
    <property type="term" value="P:response to other organism"/>
    <property type="evidence" value="ECO:0007669"/>
    <property type="project" value="UniProtKB-ARBA"/>
</dbReference>
<evidence type="ECO:0000256" key="11">
    <source>
        <dbReference type="ARBA" id="ARBA00022840"/>
    </source>
</evidence>
<feature type="transmembrane region" description="Helical" evidence="15">
    <location>
        <begin position="280"/>
        <end position="307"/>
    </location>
</feature>
<dbReference type="InterPro" id="IPR001220">
    <property type="entry name" value="Legume_lectin_dom"/>
</dbReference>
<dbReference type="AlphaFoldDB" id="W1PUN8"/>
<dbReference type="HOGENOM" id="CLU_000288_62_6_1"/>
<dbReference type="Gene3D" id="2.60.120.200">
    <property type="match status" value="1"/>
</dbReference>
<accession>W1PUN8</accession>
<dbReference type="Proteomes" id="UP000017836">
    <property type="component" value="Unassembled WGS sequence"/>
</dbReference>
<dbReference type="Gramene" id="ERN11421">
    <property type="protein sequence ID" value="ERN11421"/>
    <property type="gene ID" value="AMTR_s00022p00037460"/>
</dbReference>
<dbReference type="OMA" id="PRCDIEG"/>
<evidence type="ECO:0000256" key="10">
    <source>
        <dbReference type="ARBA" id="ARBA00022777"/>
    </source>
</evidence>
<evidence type="ECO:0000256" key="3">
    <source>
        <dbReference type="ARBA" id="ARBA00010217"/>
    </source>
</evidence>
<dbReference type="PROSITE" id="PS00108">
    <property type="entry name" value="PROTEIN_KINASE_ST"/>
    <property type="match status" value="1"/>
</dbReference>
<proteinExistence type="inferred from homology"/>
<keyword evidence="4" id="KW-0723">Serine/threonine-protein kinase</keyword>
<dbReference type="CDD" id="cd06899">
    <property type="entry name" value="lectin_legume_LecRK_Arcelin_ConA"/>
    <property type="match status" value="1"/>
</dbReference>
<dbReference type="PROSITE" id="PS00107">
    <property type="entry name" value="PROTEIN_KINASE_ATP"/>
    <property type="match status" value="1"/>
</dbReference>
<feature type="signal peptide" evidence="16">
    <location>
        <begin position="1"/>
        <end position="23"/>
    </location>
</feature>
<keyword evidence="10" id="KW-0418">Kinase</keyword>
<dbReference type="Pfam" id="PF00139">
    <property type="entry name" value="Lectin_legB"/>
    <property type="match status" value="1"/>
</dbReference>
<keyword evidence="12 15" id="KW-1133">Transmembrane helix</keyword>
<dbReference type="SUPFAM" id="SSF49899">
    <property type="entry name" value="Concanavalin A-like lectins/glucanases"/>
    <property type="match status" value="1"/>
</dbReference>
<keyword evidence="7 16" id="KW-0732">Signal</keyword>
<comment type="similarity">
    <text evidence="3">In the C-terminal section; belongs to the protein kinase superfamily. Ser/Thr protein kinase family.</text>
</comment>
<dbReference type="SMART" id="SM00220">
    <property type="entry name" value="S_TKc"/>
    <property type="match status" value="1"/>
</dbReference>
<evidence type="ECO:0000256" key="1">
    <source>
        <dbReference type="ARBA" id="ARBA00004479"/>
    </source>
</evidence>
<dbReference type="EMBL" id="KI392687">
    <property type="protein sequence ID" value="ERN11421.1"/>
    <property type="molecule type" value="Genomic_DNA"/>
</dbReference>
<feature type="domain" description="Protein kinase" evidence="17">
    <location>
        <begin position="343"/>
        <end position="619"/>
    </location>
</feature>
<dbReference type="PANTHER" id="PTHR27007">
    <property type="match status" value="1"/>
</dbReference>
<dbReference type="FunFam" id="1.10.510.10:FF:000444">
    <property type="entry name" value="probable L-type lectin-domain containing receptor kinase S.5"/>
    <property type="match status" value="1"/>
</dbReference>
<dbReference type="InterPro" id="IPR050528">
    <property type="entry name" value="L-type_Lectin-RKs"/>
</dbReference>
<dbReference type="Pfam" id="PF07714">
    <property type="entry name" value="PK_Tyr_Ser-Thr"/>
    <property type="match status" value="1"/>
</dbReference>
<comment type="subcellular location">
    <subcellularLocation>
        <location evidence="1">Membrane</location>
        <topology evidence="1">Single-pass type I membrane protein</topology>
    </subcellularLocation>
</comment>
<keyword evidence="6 15" id="KW-0812">Transmembrane</keyword>
<keyword evidence="5" id="KW-0808">Transferase</keyword>
<dbReference type="SUPFAM" id="SSF56112">
    <property type="entry name" value="Protein kinase-like (PK-like)"/>
    <property type="match status" value="1"/>
</dbReference>
<evidence type="ECO:0000256" key="12">
    <source>
        <dbReference type="ARBA" id="ARBA00022989"/>
    </source>
</evidence>
<evidence type="ECO:0000256" key="4">
    <source>
        <dbReference type="ARBA" id="ARBA00022527"/>
    </source>
</evidence>
<dbReference type="InterPro" id="IPR001245">
    <property type="entry name" value="Ser-Thr/Tyr_kinase_cat_dom"/>
</dbReference>
<evidence type="ECO:0000259" key="17">
    <source>
        <dbReference type="PROSITE" id="PS50011"/>
    </source>
</evidence>
<dbReference type="GO" id="GO:0030246">
    <property type="term" value="F:carbohydrate binding"/>
    <property type="evidence" value="ECO:0007669"/>
    <property type="project" value="UniProtKB-KW"/>
</dbReference>
<evidence type="ECO:0000256" key="5">
    <source>
        <dbReference type="ARBA" id="ARBA00022679"/>
    </source>
</evidence>